<feature type="transmembrane region" description="Helical" evidence="1">
    <location>
        <begin position="38"/>
        <end position="56"/>
    </location>
</feature>
<feature type="transmembrane region" description="Helical" evidence="1">
    <location>
        <begin position="63"/>
        <end position="85"/>
    </location>
</feature>
<evidence type="ECO:0000313" key="2">
    <source>
        <dbReference type="EMBL" id="MBC6446308.1"/>
    </source>
</evidence>
<keyword evidence="1" id="KW-0812">Transmembrane</keyword>
<reference evidence="2 3" key="1">
    <citation type="submission" date="2020-06" db="EMBL/GenBank/DDBJ databases">
        <title>Actinokineospora xiongansis sp. nov., isolated from soil of Baiyangdian.</title>
        <authorList>
            <person name="Zhang X."/>
        </authorList>
    </citation>
    <scope>NUCLEOTIDE SEQUENCE [LARGE SCALE GENOMIC DNA]</scope>
    <source>
        <strain evidence="2 3">HBU206404</strain>
    </source>
</reference>
<evidence type="ECO:0000313" key="3">
    <source>
        <dbReference type="Proteomes" id="UP000734823"/>
    </source>
</evidence>
<dbReference type="EMBL" id="JABVED010000002">
    <property type="protein sequence ID" value="MBC6446308.1"/>
    <property type="molecule type" value="Genomic_DNA"/>
</dbReference>
<gene>
    <name evidence="2" type="ORF">GPZ80_03845</name>
</gene>
<feature type="transmembrane region" description="Helical" evidence="1">
    <location>
        <begin position="91"/>
        <end position="111"/>
    </location>
</feature>
<dbReference type="Proteomes" id="UP000734823">
    <property type="component" value="Unassembled WGS sequence"/>
</dbReference>
<sequence>MTIWPPPPRSHRATTIGVLSIVIGLTWLLSVYLRLTGIVTLLCDLGMIAGGVLVLKGRRAGRVLCLVCAPIALVLATLTMLVPALQTTVRLVFAFNAMTVAALLVLVILVFTEHIAAND</sequence>
<comment type="caution">
    <text evidence="2">The sequence shown here is derived from an EMBL/GenBank/DDBJ whole genome shotgun (WGS) entry which is preliminary data.</text>
</comment>
<keyword evidence="3" id="KW-1185">Reference proteome</keyword>
<keyword evidence="1" id="KW-1133">Transmembrane helix</keyword>
<dbReference type="RefSeq" id="WP_187218388.1">
    <property type="nucleotide sequence ID" value="NZ_JABVED010000002.1"/>
</dbReference>
<protein>
    <submittedName>
        <fullName evidence="2">Uncharacterized protein</fullName>
    </submittedName>
</protein>
<evidence type="ECO:0000256" key="1">
    <source>
        <dbReference type="SAM" id="Phobius"/>
    </source>
</evidence>
<accession>A0ABR7L0T9</accession>
<keyword evidence="1" id="KW-0472">Membrane</keyword>
<organism evidence="2 3">
    <name type="scientific">Actinokineospora xionganensis</name>
    <dbReference type="NCBI Taxonomy" id="2684470"/>
    <lineage>
        <taxon>Bacteria</taxon>
        <taxon>Bacillati</taxon>
        <taxon>Actinomycetota</taxon>
        <taxon>Actinomycetes</taxon>
        <taxon>Pseudonocardiales</taxon>
        <taxon>Pseudonocardiaceae</taxon>
        <taxon>Actinokineospora</taxon>
    </lineage>
</organism>
<name>A0ABR7L0T9_9PSEU</name>
<proteinExistence type="predicted"/>
<feature type="transmembrane region" description="Helical" evidence="1">
    <location>
        <begin position="12"/>
        <end position="32"/>
    </location>
</feature>